<dbReference type="FunCoup" id="A0A6L2PHQ4">
    <property type="interactions" value="1059"/>
</dbReference>
<dbReference type="Proteomes" id="UP000502823">
    <property type="component" value="Unassembled WGS sequence"/>
</dbReference>
<feature type="domain" description="Aldehyde dehydrogenase" evidence="8">
    <location>
        <begin position="38"/>
        <end position="498"/>
    </location>
</feature>
<evidence type="ECO:0000259" key="8">
    <source>
        <dbReference type="Pfam" id="PF00171"/>
    </source>
</evidence>
<feature type="active site" evidence="6">
    <location>
        <position position="270"/>
    </location>
</feature>
<evidence type="ECO:0000313" key="10">
    <source>
        <dbReference type="Proteomes" id="UP000502823"/>
    </source>
</evidence>
<keyword evidence="3 7" id="KW-0560">Oxidoreductase</keyword>
<dbReference type="GO" id="GO:0004029">
    <property type="term" value="F:aldehyde dehydrogenase (NAD+) activity"/>
    <property type="evidence" value="ECO:0007669"/>
    <property type="project" value="UniProtKB-EC"/>
</dbReference>
<evidence type="ECO:0000256" key="1">
    <source>
        <dbReference type="ARBA" id="ARBA00009986"/>
    </source>
</evidence>
<dbReference type="SUPFAM" id="SSF53720">
    <property type="entry name" value="ALDH-like"/>
    <property type="match status" value="1"/>
</dbReference>
<name>A0A6L2PHQ4_COPFO</name>
<dbReference type="EMBL" id="BLKM01000350">
    <property type="protein sequence ID" value="GFG32089.1"/>
    <property type="molecule type" value="Genomic_DNA"/>
</dbReference>
<proteinExistence type="inferred from homology"/>
<dbReference type="PANTHER" id="PTHR43521">
    <property type="entry name" value="ALPHA-AMINOADIPIC SEMIALDEHYDE DEHYDROGENASE"/>
    <property type="match status" value="1"/>
</dbReference>
<dbReference type="InterPro" id="IPR016163">
    <property type="entry name" value="Ald_DH_C"/>
</dbReference>
<evidence type="ECO:0000313" key="9">
    <source>
        <dbReference type="EMBL" id="GFG32089.1"/>
    </source>
</evidence>
<keyword evidence="10" id="KW-1185">Reference proteome</keyword>
<reference evidence="10" key="1">
    <citation type="submission" date="2020-01" db="EMBL/GenBank/DDBJ databases">
        <title>Draft genome sequence of the Termite Coptotermes fromosanus.</title>
        <authorList>
            <person name="Itakura S."/>
            <person name="Yosikawa Y."/>
            <person name="Umezawa K."/>
        </authorList>
    </citation>
    <scope>NUCLEOTIDE SEQUENCE [LARGE SCALE GENOMIC DNA]</scope>
</reference>
<evidence type="ECO:0000256" key="7">
    <source>
        <dbReference type="RuleBase" id="RU003345"/>
    </source>
</evidence>
<dbReference type="InterPro" id="IPR015590">
    <property type="entry name" value="Aldehyde_DH_dom"/>
</dbReference>
<organism evidence="9 10">
    <name type="scientific">Coptotermes formosanus</name>
    <name type="common">Formosan subterranean termite</name>
    <dbReference type="NCBI Taxonomy" id="36987"/>
    <lineage>
        <taxon>Eukaryota</taxon>
        <taxon>Metazoa</taxon>
        <taxon>Ecdysozoa</taxon>
        <taxon>Arthropoda</taxon>
        <taxon>Hexapoda</taxon>
        <taxon>Insecta</taxon>
        <taxon>Pterygota</taxon>
        <taxon>Neoptera</taxon>
        <taxon>Polyneoptera</taxon>
        <taxon>Dictyoptera</taxon>
        <taxon>Blattodea</taxon>
        <taxon>Blattoidea</taxon>
        <taxon>Termitoidae</taxon>
        <taxon>Rhinotermitidae</taxon>
        <taxon>Coptotermes</taxon>
    </lineage>
</organism>
<accession>A0A6L2PHQ4</accession>
<evidence type="ECO:0000256" key="4">
    <source>
        <dbReference type="ARBA" id="ARBA00023027"/>
    </source>
</evidence>
<dbReference type="PROSITE" id="PS00687">
    <property type="entry name" value="ALDEHYDE_DEHYDR_GLU"/>
    <property type="match status" value="1"/>
</dbReference>
<dbReference type="Gene3D" id="3.40.309.10">
    <property type="entry name" value="Aldehyde Dehydrogenase, Chain A, domain 2"/>
    <property type="match status" value="1"/>
</dbReference>
<dbReference type="EC" id="1.2.1.3" evidence="5"/>
<dbReference type="InParanoid" id="A0A6L2PHQ4"/>
<dbReference type="PANTHER" id="PTHR43521:SF1">
    <property type="entry name" value="ALPHA-AMINOADIPIC SEMIALDEHYDE DEHYDROGENASE"/>
    <property type="match status" value="1"/>
</dbReference>
<dbReference type="InterPro" id="IPR016161">
    <property type="entry name" value="Ald_DH/histidinol_DH"/>
</dbReference>
<evidence type="ECO:0000256" key="3">
    <source>
        <dbReference type="ARBA" id="ARBA00023002"/>
    </source>
</evidence>
<dbReference type="CDD" id="cd07130">
    <property type="entry name" value="ALDH_F7_AASADH"/>
    <property type="match status" value="1"/>
</dbReference>
<dbReference type="Gene3D" id="3.40.605.10">
    <property type="entry name" value="Aldehyde Dehydrogenase, Chain A, domain 1"/>
    <property type="match status" value="1"/>
</dbReference>
<dbReference type="InterPro" id="IPR016162">
    <property type="entry name" value="Ald_DH_N"/>
</dbReference>
<evidence type="ECO:0000256" key="5">
    <source>
        <dbReference type="ARBA" id="ARBA00024226"/>
    </source>
</evidence>
<gene>
    <name evidence="9" type="ORF">Cfor_06859</name>
</gene>
<dbReference type="InterPro" id="IPR044638">
    <property type="entry name" value="ALDH7A1-like"/>
</dbReference>
<dbReference type="FunFam" id="3.40.309.10:FF:000018">
    <property type="entry name" value="Alpha-aminoadipic semialdehyde dehydrogenase"/>
    <property type="match status" value="1"/>
</dbReference>
<comment type="caution">
    <text evidence="9">The sequence shown here is derived from an EMBL/GenBank/DDBJ whole genome shotgun (WGS) entry which is preliminary data.</text>
</comment>
<comment type="similarity">
    <text evidence="1 7">Belongs to the aldehyde dehydrogenase family.</text>
</comment>
<dbReference type="InterPro" id="IPR029510">
    <property type="entry name" value="Ald_DH_CS_GLU"/>
</dbReference>
<dbReference type="AlphaFoldDB" id="A0A6L2PHQ4"/>
<evidence type="ECO:0000256" key="2">
    <source>
        <dbReference type="ARBA" id="ARBA00011881"/>
    </source>
</evidence>
<comment type="subunit">
    <text evidence="2">Homotetramer.</text>
</comment>
<sequence length="515" mass="55139">MSALPLINDPKYAFLKDELDLKEENSGMFDGTWFASGDVVASVCPANGRIIAKVRTGNASDYNRCVEAAQQAWHIWADLPAPRRGDIVRQIGDALRSKLEPLGKLVSLEMGKILAEGVGEVQEYVDVCDFACGLSRTLRGQVLPSERPGHVLLENWNPLGVVGVISAFNFPVAVYGWNSAIAMVCGNSVLWKGAPSTQLVSVATAKVVTGVLEANGIPGAVCALCSGGSDIGEMMARDTRLPLLSFTGSTQIGHQVGLLVQERFGRHLLELGGNNALIVHHDADLDLVVRAAVFACVGTAGQRCTTTRRLILHTKVYDQVLMRLKAAYGKVLSRIGDPLDKEILIGPLHSAAAVKSYQDTLSEAVKAGGTIEFGGNVIKMPGFFVEPTIVAGLSHNASVVHKETFAPIVYILRAESLDQAIMWNNEVHQGLSSSLFTAGLDCIFKWIGPKGSDCGIVNVNIPTNGAEIGGAFGGEKHTGGGRESGSDSWKQYMRRSTVTINYSKELPLAQGIRFE</sequence>
<dbReference type="Pfam" id="PF00171">
    <property type="entry name" value="Aldedh"/>
    <property type="match status" value="1"/>
</dbReference>
<keyword evidence="4" id="KW-0520">NAD</keyword>
<protein>
    <recommendedName>
        <fullName evidence="5">aldehyde dehydrogenase (NAD(+))</fullName>
        <ecNumber evidence="5">1.2.1.3</ecNumber>
    </recommendedName>
</protein>
<dbReference type="OrthoDB" id="310895at2759"/>
<evidence type="ECO:0000256" key="6">
    <source>
        <dbReference type="PROSITE-ProRule" id="PRU10007"/>
    </source>
</evidence>